<dbReference type="Gene3D" id="2.60.200.40">
    <property type="match status" value="1"/>
</dbReference>
<evidence type="ECO:0000313" key="14">
    <source>
        <dbReference type="Proteomes" id="UP000078582"/>
    </source>
</evidence>
<sequence length="324" mass="35425">MQQRARIIYNPSAGHESLKRSMIDILGIFEADGYETSAYATTPKPNSARDEATRAAKEGFDLVVAAGGDGTINEVVNGIAGLKRRPKMAIIPAGTTNDYARALKIPREDPVEAAKVVLKNQTIKMDIGQANDQYFMNIAGGGFLTELTYDVPSETKSIFGYLAYLIEGAKMLPQIKPVPMHLEYDGGVYEGKASMFLLGLTNSVGGFEQVAPDVSLDDGRFSLIIVKTANMVELIHLMALALNGGRHIDDKRIIYTKTHKLVARSENKERMMINLDGEYGGDAPMTFINLHQHIEMFANVDALPDKAVTGDQTLIEEVPTDTTK</sequence>
<keyword evidence="14" id="KW-1185">Reference proteome</keyword>
<dbReference type="GO" id="GO:0008654">
    <property type="term" value="P:phospholipid biosynthetic process"/>
    <property type="evidence" value="ECO:0007669"/>
    <property type="project" value="UniProtKB-KW"/>
</dbReference>
<evidence type="ECO:0000256" key="2">
    <source>
        <dbReference type="ARBA" id="ARBA00005983"/>
    </source>
</evidence>
<evidence type="ECO:0000256" key="4">
    <source>
        <dbReference type="ARBA" id="ARBA00022679"/>
    </source>
</evidence>
<keyword evidence="3" id="KW-0444">Lipid biosynthesis</keyword>
<keyword evidence="12" id="KW-1208">Phospholipid metabolism</keyword>
<dbReference type="InterPro" id="IPR016064">
    <property type="entry name" value="NAD/diacylglycerol_kinase_sf"/>
</dbReference>
<dbReference type="GeneID" id="42983030"/>
<dbReference type="InterPro" id="IPR005218">
    <property type="entry name" value="Diacylglycerol/lipid_kinase"/>
</dbReference>
<dbReference type="InterPro" id="IPR017438">
    <property type="entry name" value="ATP-NAD_kinase_N"/>
</dbReference>
<dbReference type="PANTHER" id="PTHR12358">
    <property type="entry name" value="SPHINGOSINE KINASE"/>
    <property type="match status" value="1"/>
</dbReference>
<dbReference type="NCBIfam" id="NF009603">
    <property type="entry name" value="PRK13055.1"/>
    <property type="match status" value="1"/>
</dbReference>
<dbReference type="InterPro" id="IPR001206">
    <property type="entry name" value="Diacylglycerol_kinase_cat_dom"/>
</dbReference>
<keyword evidence="6" id="KW-0547">Nucleotide-binding</keyword>
<keyword evidence="10" id="KW-0443">Lipid metabolism</keyword>
<dbReference type="InterPro" id="IPR045540">
    <property type="entry name" value="YegS/DAGK_C"/>
</dbReference>
<dbReference type="GO" id="GO:0005886">
    <property type="term" value="C:plasma membrane"/>
    <property type="evidence" value="ECO:0007669"/>
    <property type="project" value="TreeGrafter"/>
</dbReference>
<gene>
    <name evidence="13" type="ORF">AYR53_12235</name>
</gene>
<dbReference type="SUPFAM" id="SSF111331">
    <property type="entry name" value="NAD kinase/diacylglycerol kinase-like"/>
    <property type="match status" value="1"/>
</dbReference>
<comment type="similarity">
    <text evidence="2">Belongs to the diacylglycerol/lipid kinase family.</text>
</comment>
<evidence type="ECO:0000256" key="8">
    <source>
        <dbReference type="ARBA" id="ARBA00022840"/>
    </source>
</evidence>
<dbReference type="SMART" id="SM00046">
    <property type="entry name" value="DAGKc"/>
    <property type="match status" value="1"/>
</dbReference>
<keyword evidence="11" id="KW-0594">Phospholipid biosynthesis</keyword>
<dbReference type="Pfam" id="PF00781">
    <property type="entry name" value="DAGK_cat"/>
    <property type="match status" value="1"/>
</dbReference>
<dbReference type="InterPro" id="IPR050187">
    <property type="entry name" value="Lipid_Phosphate_FormReg"/>
</dbReference>
<dbReference type="NCBIfam" id="TIGR00147">
    <property type="entry name" value="YegS/Rv2252/BmrU family lipid kinase"/>
    <property type="match status" value="1"/>
</dbReference>
<reference evidence="13 14" key="1">
    <citation type="submission" date="2016-03" db="EMBL/GenBank/DDBJ databases">
        <title>Pediococcus and Lactobacillus from brewery environment - whole genome sequencing and assembly.</title>
        <authorList>
            <person name="Behr J."/>
            <person name="Geissler A.J."/>
            <person name="Vogel R.F."/>
        </authorList>
    </citation>
    <scope>NUCLEOTIDE SEQUENCE [LARGE SCALE GENOMIC DNA]</scope>
    <source>
        <strain evidence="13 14">TMW 1.1989</strain>
    </source>
</reference>
<dbReference type="GO" id="GO:0005524">
    <property type="term" value="F:ATP binding"/>
    <property type="evidence" value="ECO:0007669"/>
    <property type="project" value="UniProtKB-KW"/>
</dbReference>
<dbReference type="AlphaFoldDB" id="A0A192H5F4"/>
<protein>
    <submittedName>
        <fullName evidence="13">Lipid kinase</fullName>
    </submittedName>
</protein>
<keyword evidence="5" id="KW-0479">Metal-binding</keyword>
<dbReference type="OrthoDB" id="142078at2"/>
<dbReference type="KEGG" id="lbt:AYR52_07505"/>
<dbReference type="PROSITE" id="PS50146">
    <property type="entry name" value="DAGK"/>
    <property type="match status" value="1"/>
</dbReference>
<dbReference type="GO" id="GO:0046872">
    <property type="term" value="F:metal ion binding"/>
    <property type="evidence" value="ECO:0007669"/>
    <property type="project" value="UniProtKB-KW"/>
</dbReference>
<proteinExistence type="inferred from homology"/>
<keyword evidence="9" id="KW-0460">Magnesium</keyword>
<dbReference type="RefSeq" id="WP_068225437.1">
    <property type="nucleotide sequence ID" value="NZ_CP014623.1"/>
</dbReference>
<comment type="cofactor">
    <cofactor evidence="1">
        <name>Mg(2+)</name>
        <dbReference type="ChEBI" id="CHEBI:18420"/>
    </cofactor>
</comment>
<name>A0A192H5F4_9LACO</name>
<dbReference type="Gene3D" id="3.40.50.10330">
    <property type="entry name" value="Probable inorganic polyphosphate/atp-NAD kinase, domain 1"/>
    <property type="match status" value="1"/>
</dbReference>
<dbReference type="NCBIfam" id="NF009874">
    <property type="entry name" value="PRK13337.1"/>
    <property type="match status" value="1"/>
</dbReference>
<dbReference type="GO" id="GO:0004143">
    <property type="term" value="F:ATP-dependent diacylglycerol kinase activity"/>
    <property type="evidence" value="ECO:0007669"/>
    <property type="project" value="TreeGrafter"/>
</dbReference>
<evidence type="ECO:0000256" key="9">
    <source>
        <dbReference type="ARBA" id="ARBA00022842"/>
    </source>
</evidence>
<dbReference type="PANTHER" id="PTHR12358:SF106">
    <property type="entry name" value="LIPID KINASE YEGS"/>
    <property type="match status" value="1"/>
</dbReference>
<keyword evidence="8" id="KW-0067">ATP-binding</keyword>
<evidence type="ECO:0000256" key="1">
    <source>
        <dbReference type="ARBA" id="ARBA00001946"/>
    </source>
</evidence>
<evidence type="ECO:0000256" key="10">
    <source>
        <dbReference type="ARBA" id="ARBA00023098"/>
    </source>
</evidence>
<keyword evidence="4" id="KW-0808">Transferase</keyword>
<dbReference type="STRING" id="375175.AYR53_12235"/>
<dbReference type="EMBL" id="CP014873">
    <property type="protein sequence ID" value="ANK63463.1"/>
    <property type="molecule type" value="Genomic_DNA"/>
</dbReference>
<evidence type="ECO:0000256" key="5">
    <source>
        <dbReference type="ARBA" id="ARBA00022723"/>
    </source>
</evidence>
<accession>A0A192H5F4</accession>
<organism evidence="13 14">
    <name type="scientific">Loigolactobacillus backii</name>
    <dbReference type="NCBI Taxonomy" id="375175"/>
    <lineage>
        <taxon>Bacteria</taxon>
        <taxon>Bacillati</taxon>
        <taxon>Bacillota</taxon>
        <taxon>Bacilli</taxon>
        <taxon>Lactobacillales</taxon>
        <taxon>Lactobacillaceae</taxon>
        <taxon>Loigolactobacillus</taxon>
    </lineage>
</organism>
<dbReference type="Pfam" id="PF19279">
    <property type="entry name" value="YegS_C"/>
    <property type="match status" value="1"/>
</dbReference>
<keyword evidence="7 13" id="KW-0418">Kinase</keyword>
<evidence type="ECO:0000256" key="7">
    <source>
        <dbReference type="ARBA" id="ARBA00022777"/>
    </source>
</evidence>
<evidence type="ECO:0000256" key="3">
    <source>
        <dbReference type="ARBA" id="ARBA00022516"/>
    </source>
</evidence>
<evidence type="ECO:0000256" key="12">
    <source>
        <dbReference type="ARBA" id="ARBA00023264"/>
    </source>
</evidence>
<evidence type="ECO:0000313" key="13">
    <source>
        <dbReference type="EMBL" id="ANK63463.1"/>
    </source>
</evidence>
<evidence type="ECO:0000256" key="6">
    <source>
        <dbReference type="ARBA" id="ARBA00022741"/>
    </source>
</evidence>
<dbReference type="Proteomes" id="UP000078582">
    <property type="component" value="Chromosome"/>
</dbReference>
<evidence type="ECO:0000256" key="11">
    <source>
        <dbReference type="ARBA" id="ARBA00023209"/>
    </source>
</evidence>